<dbReference type="OrthoDB" id="660555at2759"/>
<dbReference type="InterPro" id="IPR011011">
    <property type="entry name" value="Znf_FYVE_PHD"/>
</dbReference>
<dbReference type="Pfam" id="PF00169">
    <property type="entry name" value="PH"/>
    <property type="match status" value="1"/>
</dbReference>
<evidence type="ECO:0000256" key="3">
    <source>
        <dbReference type="ARBA" id="ARBA00022658"/>
    </source>
</evidence>
<evidence type="ECO:0000313" key="13">
    <source>
        <dbReference type="EMBL" id="SPO36971.1"/>
    </source>
</evidence>
<dbReference type="Gene3D" id="2.30.29.30">
    <property type="entry name" value="Pleckstrin-homology domain (PH domain)/Phosphotyrosine-binding domain (PTB)"/>
    <property type="match status" value="1"/>
</dbReference>
<dbReference type="SMART" id="SM00325">
    <property type="entry name" value="RhoGEF"/>
    <property type="match status" value="1"/>
</dbReference>
<dbReference type="CDD" id="cd00160">
    <property type="entry name" value="RhoGEF"/>
    <property type="match status" value="1"/>
</dbReference>
<feature type="compositionally biased region" description="Low complexity" evidence="9">
    <location>
        <begin position="1025"/>
        <end position="1046"/>
    </location>
</feature>
<evidence type="ECO:0000313" key="14">
    <source>
        <dbReference type="Proteomes" id="UP000323386"/>
    </source>
</evidence>
<feature type="compositionally biased region" description="Low complexity" evidence="9">
    <location>
        <begin position="89"/>
        <end position="115"/>
    </location>
</feature>
<dbReference type="GO" id="GO:0005085">
    <property type="term" value="F:guanyl-nucleotide exchange factor activity"/>
    <property type="evidence" value="ECO:0007669"/>
    <property type="project" value="UniProtKB-KW"/>
</dbReference>
<dbReference type="EMBL" id="OOIP01000005">
    <property type="protein sequence ID" value="SPO36971.1"/>
    <property type="molecule type" value="Genomic_DNA"/>
</dbReference>
<keyword evidence="7" id="KW-0206">Cytoskeleton</keyword>
<dbReference type="InterPro" id="IPR001849">
    <property type="entry name" value="PH_domain"/>
</dbReference>
<feature type="domain" description="FYVE-type" evidence="12">
    <location>
        <begin position="918"/>
        <end position="981"/>
    </location>
</feature>
<feature type="compositionally biased region" description="Basic and acidic residues" evidence="9">
    <location>
        <begin position="786"/>
        <end position="801"/>
    </location>
</feature>
<dbReference type="Pfam" id="PF00621">
    <property type="entry name" value="RhoGEF"/>
    <property type="match status" value="1"/>
</dbReference>
<feature type="region of interest" description="Disordered" evidence="9">
    <location>
        <begin position="1157"/>
        <end position="1221"/>
    </location>
</feature>
<reference evidence="13 14" key="1">
    <citation type="submission" date="2018-03" db="EMBL/GenBank/DDBJ databases">
        <authorList>
            <person name="Guldener U."/>
        </authorList>
    </citation>
    <scope>NUCLEOTIDE SEQUENCE [LARGE SCALE GENOMIC DNA]</scope>
    <source>
        <strain evidence="13 14">DAOM196992</strain>
    </source>
</reference>
<dbReference type="InterPro" id="IPR051092">
    <property type="entry name" value="FYVE_RhoGEF_PH"/>
</dbReference>
<sequence length="1294" mass="136122">MSGVQSSMSFPTLPKSPELQQAESGPSTFSQAALRQEPPRSRPSAASPSASAVSLPARHSIDSNLTSDTRDPSQPSSTSASIGFPTAGVRPASRASAASSRPSSVASSSSTRASSHVPGQLAACPGILSPGLASALGLGSSLQAAPDGSPMVRRESTGSGQHRRVRAQSTQGPGSGIRRPSLPVVPSMHHRMSVASVSSFESLPEDEIVHGFALTSGSGSGPSSLAKARHSSYERSTPAGKHSVNLASPTSTSAAARAEARSPSPSSTAAFSSSIPSPSKLSQQLDAACSLHDREASTDSSTSASSMSSRPGILKRSATEPSQKFDLVQMLSRRKNAVMELLDSERSFMSSLELIDAEYYQPLKASLGGGGGGGGSSGNASPTLASSGAAPILERKALAEIFSNFSDILHLSKELLARLEARLGSAAGSGSRILARPSGSDASRTTAANNRPWDPALDTIGDILVPLAPFMKMYSLYVKNFSSALQRIEAERKANEAFASFLKETEQRRQAKEASSSAATGRKAFGFGLGFQAHLLTIVQRIPRYKLLVDDLIKSTPESHVDRPDLVKAGQTIEQVASYINENVRQHEMVLMMLSLQRSLQGLTEPLVVPGRSLVKRGTLMKTCRRNVQPREFFLFTDCIIYASPISGGIESASAAWLALAQKGGLYGAAANEPPAQALASPGDATAAIESIVPRARLRTISGPEPYTPLAGAIFSLAGHQLQFRDKFPLRDCTVVSVDDHSLHGLRYCFEIRTPGKSFAVYAETSASKEAWVAAIREAKADHMSARRTLRADEDSIEAKRDKRRSQHRIELQVTSSRRLSTQSLGQYIGLSAAPSSIPEAESESADVDVDVDGDALAVARTRTESAPNILRPPSFPTFPSNATGMSLATLLSPSAHATPTKPLRVLEDYNAPVWVPDNRAEKCACCSEAFGMWRRKHHCRLCGQVVCWNCSQRSFLIPAYQDDEDDKPARACDTCYDSVFPPDSPEQTAMALDVAEPAAAAAEPLPTSSTRQTVTGVNMAAAPSNDGSVSGRSGSSSGLFDSDTSPGSPATPAGDISPHFAQHPGRSPLGSPPSSATMRPELSFTDKAMVGRPKSLRFDNLPQPVFAPDARSYGGSPPKVPARSKSISGGAPRMPERSSAAEAQLFQAALHPQVQAATSGTGTFRLVTPRLTTPDSEVPPNEFGRRSSHPPSMMGGVSSYFGNAEGATGTEGTGTTSAASSAAAGSAPCLEDAANVGKGSEPFKPSMIHGPNGIPAHLRAQRKRPMSAADRLSTFYGANLALSSASEARKKSQ</sequence>
<keyword evidence="6" id="KW-0862">Zinc</keyword>
<comment type="subcellular location">
    <subcellularLocation>
        <location evidence="1">Cytoplasm</location>
        <location evidence="1">Cytoskeleton</location>
    </subcellularLocation>
</comment>
<dbReference type="SUPFAM" id="SSF57903">
    <property type="entry name" value="FYVE/PHD zinc finger"/>
    <property type="match status" value="1"/>
</dbReference>
<feature type="region of interest" description="Disordered" evidence="9">
    <location>
        <begin position="214"/>
        <end position="319"/>
    </location>
</feature>
<feature type="compositionally biased region" description="Polar residues" evidence="9">
    <location>
        <begin position="440"/>
        <end position="449"/>
    </location>
</feature>
<keyword evidence="5 8" id="KW-0863">Zinc-finger</keyword>
<keyword evidence="3" id="KW-0344">Guanine-nucleotide releasing factor</keyword>
<evidence type="ECO:0000256" key="8">
    <source>
        <dbReference type="PROSITE-ProRule" id="PRU00091"/>
    </source>
</evidence>
<dbReference type="SUPFAM" id="SSF48065">
    <property type="entry name" value="DBL homology domain (DH-domain)"/>
    <property type="match status" value="1"/>
</dbReference>
<proteinExistence type="predicted"/>
<dbReference type="Gene3D" id="1.20.900.10">
    <property type="entry name" value="Dbl homology (DH) domain"/>
    <property type="match status" value="1"/>
</dbReference>
<evidence type="ECO:0000256" key="5">
    <source>
        <dbReference type="ARBA" id="ARBA00022771"/>
    </source>
</evidence>
<dbReference type="InterPro" id="IPR000306">
    <property type="entry name" value="Znf_FYVE"/>
</dbReference>
<dbReference type="PROSITE" id="PS50010">
    <property type="entry name" value="DH_2"/>
    <property type="match status" value="1"/>
</dbReference>
<dbReference type="SMART" id="SM00064">
    <property type="entry name" value="FYVE"/>
    <property type="match status" value="1"/>
</dbReference>
<organism evidence="13 14">
    <name type="scientific">Pseudozyma flocculosa</name>
    <dbReference type="NCBI Taxonomy" id="84751"/>
    <lineage>
        <taxon>Eukaryota</taxon>
        <taxon>Fungi</taxon>
        <taxon>Dikarya</taxon>
        <taxon>Basidiomycota</taxon>
        <taxon>Ustilaginomycotina</taxon>
        <taxon>Ustilaginomycetes</taxon>
        <taxon>Ustilaginales</taxon>
        <taxon>Ustilaginaceae</taxon>
        <taxon>Pseudozyma</taxon>
    </lineage>
</organism>
<dbReference type="PROSITE" id="PS50003">
    <property type="entry name" value="PH_DOMAIN"/>
    <property type="match status" value="1"/>
</dbReference>
<dbReference type="PANTHER" id="PTHR12673">
    <property type="entry name" value="FACIOGENITAL DYSPLASIA PROTEIN"/>
    <property type="match status" value="1"/>
</dbReference>
<feature type="region of interest" description="Disordered" evidence="9">
    <location>
        <begin position="1021"/>
        <end position="1080"/>
    </location>
</feature>
<protein>
    <submittedName>
        <fullName evidence="13">Related to cytokinesis protein Don1</fullName>
    </submittedName>
</protein>
<dbReference type="GO" id="GO:0005737">
    <property type="term" value="C:cytoplasm"/>
    <property type="evidence" value="ECO:0007669"/>
    <property type="project" value="TreeGrafter"/>
</dbReference>
<feature type="compositionally biased region" description="Polar residues" evidence="9">
    <location>
        <begin position="1"/>
        <end position="10"/>
    </location>
</feature>
<feature type="region of interest" description="Disordered" evidence="9">
    <location>
        <begin position="430"/>
        <end position="450"/>
    </location>
</feature>
<evidence type="ECO:0000256" key="4">
    <source>
        <dbReference type="ARBA" id="ARBA00022723"/>
    </source>
</evidence>
<feature type="compositionally biased region" description="Low complexity" evidence="9">
    <location>
        <begin position="42"/>
        <end position="58"/>
    </location>
</feature>
<name>A0A5C3F116_9BASI</name>
<feature type="compositionally biased region" description="Low complexity" evidence="9">
    <location>
        <begin position="247"/>
        <end position="279"/>
    </location>
</feature>
<keyword evidence="4" id="KW-0479">Metal-binding</keyword>
<dbReference type="InterPro" id="IPR017455">
    <property type="entry name" value="Znf_FYVE-rel"/>
</dbReference>
<keyword evidence="14" id="KW-1185">Reference proteome</keyword>
<evidence type="ECO:0000259" key="11">
    <source>
        <dbReference type="PROSITE" id="PS50010"/>
    </source>
</evidence>
<feature type="compositionally biased region" description="Polar residues" evidence="9">
    <location>
        <begin position="62"/>
        <end position="81"/>
    </location>
</feature>
<feature type="region of interest" description="Disordered" evidence="9">
    <location>
        <begin position="138"/>
        <end position="183"/>
    </location>
</feature>
<keyword evidence="2" id="KW-0963">Cytoplasm</keyword>
<feature type="region of interest" description="Disordered" evidence="9">
    <location>
        <begin position="786"/>
        <end position="811"/>
    </location>
</feature>
<dbReference type="Pfam" id="PF01363">
    <property type="entry name" value="FYVE"/>
    <property type="match status" value="1"/>
</dbReference>
<dbReference type="InterPro" id="IPR011993">
    <property type="entry name" value="PH-like_dom_sf"/>
</dbReference>
<dbReference type="GO" id="GO:0005856">
    <property type="term" value="C:cytoskeleton"/>
    <property type="evidence" value="ECO:0007669"/>
    <property type="project" value="UniProtKB-SubCell"/>
</dbReference>
<feature type="compositionally biased region" description="Low complexity" evidence="9">
    <location>
        <begin position="1205"/>
        <end position="1221"/>
    </location>
</feature>
<feature type="domain" description="PH" evidence="10">
    <location>
        <begin position="613"/>
        <end position="781"/>
    </location>
</feature>
<feature type="region of interest" description="Disordered" evidence="9">
    <location>
        <begin position="1"/>
        <end position="126"/>
    </location>
</feature>
<feature type="compositionally biased region" description="Low complexity" evidence="9">
    <location>
        <begin position="298"/>
        <end position="309"/>
    </location>
</feature>
<evidence type="ECO:0000259" key="12">
    <source>
        <dbReference type="PROSITE" id="PS50178"/>
    </source>
</evidence>
<dbReference type="InterPro" id="IPR000219">
    <property type="entry name" value="DH_dom"/>
</dbReference>
<feature type="region of interest" description="Disordered" evidence="9">
    <location>
        <begin position="1234"/>
        <end position="1268"/>
    </location>
</feature>
<dbReference type="Proteomes" id="UP000323386">
    <property type="component" value="Unassembled WGS sequence"/>
</dbReference>
<dbReference type="PANTHER" id="PTHR12673:SF270">
    <property type="entry name" value="FYVE-TYPE DOMAIN-CONTAINING PROTEIN"/>
    <property type="match status" value="1"/>
</dbReference>
<dbReference type="PROSITE" id="PS50178">
    <property type="entry name" value="ZF_FYVE"/>
    <property type="match status" value="1"/>
</dbReference>
<accession>A0A5C3F116</accession>
<evidence type="ECO:0000256" key="7">
    <source>
        <dbReference type="ARBA" id="ARBA00023212"/>
    </source>
</evidence>
<dbReference type="InterPro" id="IPR035899">
    <property type="entry name" value="DBL_dom_sf"/>
</dbReference>
<feature type="compositionally biased region" description="Polar residues" evidence="9">
    <location>
        <begin position="18"/>
        <end position="33"/>
    </location>
</feature>
<feature type="compositionally biased region" description="Low complexity" evidence="9">
    <location>
        <begin position="1065"/>
        <end position="1076"/>
    </location>
</feature>
<evidence type="ECO:0000256" key="9">
    <source>
        <dbReference type="SAM" id="MobiDB-lite"/>
    </source>
</evidence>
<dbReference type="Gene3D" id="3.30.40.10">
    <property type="entry name" value="Zinc/RING finger domain, C3HC4 (zinc finger)"/>
    <property type="match status" value="1"/>
</dbReference>
<evidence type="ECO:0000256" key="6">
    <source>
        <dbReference type="ARBA" id="ARBA00022833"/>
    </source>
</evidence>
<dbReference type="InterPro" id="IPR013083">
    <property type="entry name" value="Znf_RING/FYVE/PHD"/>
</dbReference>
<dbReference type="SUPFAM" id="SSF50729">
    <property type="entry name" value="PH domain-like"/>
    <property type="match status" value="1"/>
</dbReference>
<evidence type="ECO:0000256" key="1">
    <source>
        <dbReference type="ARBA" id="ARBA00004245"/>
    </source>
</evidence>
<feature type="domain" description="DH" evidence="11">
    <location>
        <begin position="333"/>
        <end position="583"/>
    </location>
</feature>
<dbReference type="SMART" id="SM00233">
    <property type="entry name" value="PH"/>
    <property type="match status" value="1"/>
</dbReference>
<feature type="region of interest" description="Disordered" evidence="9">
    <location>
        <begin position="1095"/>
        <end position="1141"/>
    </location>
</feature>
<dbReference type="GO" id="GO:0008270">
    <property type="term" value="F:zinc ion binding"/>
    <property type="evidence" value="ECO:0007669"/>
    <property type="project" value="UniProtKB-KW"/>
</dbReference>
<evidence type="ECO:0000259" key="10">
    <source>
        <dbReference type="PROSITE" id="PS50003"/>
    </source>
</evidence>
<gene>
    <name evidence="13" type="ORF">PSFLO_02443</name>
</gene>
<evidence type="ECO:0000256" key="2">
    <source>
        <dbReference type="ARBA" id="ARBA00022490"/>
    </source>
</evidence>